<dbReference type="InterPro" id="IPR027417">
    <property type="entry name" value="P-loop_NTPase"/>
</dbReference>
<sequence length="392" mass="44328">MLIKRLEVKGFKSLKDVVWEPGSLTILIGPNGSGKSNILLALSFLQNIASGNLDNFIQENGGITRVAWDGSVRFIKVQLQSFFEIFALPTDTYYSLELALRNDTYRILKEICSEEYYDNDEKTNKLNTLIYREAGVSKITGSNGLSDIAVKIKNRLESFLSIATTPHQYDTSLYILKENIADTKIYRHLDTQSQANIRRPLITRFNKQIDSDGQNLVNVLHTLYSENRDFENDINTAMRAAFGDEFDRLVFPPAADQLVQLRIRWKSLKREQSMLDLSDGTIRFLFLMTVLCNPEPPSLIAIDEPETGLHPSMFPIIAEYAAEASKRTQVIFSTHSPQFLDAFSDCDVTTTVTSWENGETKIKNLDGEALKEWLTHYSLGTLFLSGDLEALA</sequence>
<dbReference type="eggNOG" id="COG4637">
    <property type="taxonomic scope" value="Bacteria"/>
</dbReference>
<dbReference type="SUPFAM" id="SSF52540">
    <property type="entry name" value="P-loop containing nucleoside triphosphate hydrolases"/>
    <property type="match status" value="1"/>
</dbReference>
<feature type="domain" description="ATPase AAA-type core" evidence="1">
    <location>
        <begin position="24"/>
        <end position="341"/>
    </location>
</feature>
<organism evidence="2 3">
    <name type="scientific">Solidesulfovibrio fructosivorans JJ]</name>
    <dbReference type="NCBI Taxonomy" id="596151"/>
    <lineage>
        <taxon>Bacteria</taxon>
        <taxon>Pseudomonadati</taxon>
        <taxon>Thermodesulfobacteriota</taxon>
        <taxon>Desulfovibrionia</taxon>
        <taxon>Desulfovibrionales</taxon>
        <taxon>Desulfovibrionaceae</taxon>
        <taxon>Solidesulfovibrio</taxon>
    </lineage>
</organism>
<dbReference type="CDD" id="cd00267">
    <property type="entry name" value="ABC_ATPase"/>
    <property type="match status" value="1"/>
</dbReference>
<dbReference type="GO" id="GO:0000731">
    <property type="term" value="P:DNA synthesis involved in DNA repair"/>
    <property type="evidence" value="ECO:0007669"/>
    <property type="project" value="TreeGrafter"/>
</dbReference>
<dbReference type="GO" id="GO:0005524">
    <property type="term" value="F:ATP binding"/>
    <property type="evidence" value="ECO:0007669"/>
    <property type="project" value="InterPro"/>
</dbReference>
<reference evidence="2 3" key="1">
    <citation type="submission" date="2010-08" db="EMBL/GenBank/DDBJ databases">
        <title>The draft genome of Desulfovibrio fructosovorans JJ.</title>
        <authorList>
            <consortium name="US DOE Joint Genome Institute (JGI-PGF)"/>
            <person name="Lucas S."/>
            <person name="Copeland A."/>
            <person name="Lapidus A."/>
            <person name="Cheng J.-F."/>
            <person name="Bruce D."/>
            <person name="Goodwin L."/>
            <person name="Pitluck S."/>
            <person name="Land M.L."/>
            <person name="Hauser L."/>
            <person name="Chang Y.-J."/>
            <person name="Jeffries C."/>
            <person name="Wall J.D."/>
            <person name="Stahl D.A."/>
            <person name="Arkin A.P."/>
            <person name="Dehal P."/>
            <person name="Stolyar S.M."/>
            <person name="Hazen T.C."/>
            <person name="Woyke T.J."/>
        </authorList>
    </citation>
    <scope>NUCLEOTIDE SEQUENCE [LARGE SCALE GENOMIC DNA]</scope>
    <source>
        <strain evidence="2 3">JJ</strain>
    </source>
</reference>
<name>E1JSD0_SOLFR</name>
<dbReference type="InterPro" id="IPR014555">
    <property type="entry name" value="RecF-like"/>
</dbReference>
<dbReference type="STRING" id="596151.DesfrDRAFT_0529"/>
<dbReference type="Proteomes" id="UP000006250">
    <property type="component" value="Unassembled WGS sequence"/>
</dbReference>
<keyword evidence="3" id="KW-1185">Reference proteome</keyword>
<dbReference type="PANTHER" id="PTHR32182">
    <property type="entry name" value="DNA REPLICATION AND REPAIR PROTEIN RECF"/>
    <property type="match status" value="1"/>
</dbReference>
<dbReference type="InterPro" id="IPR003959">
    <property type="entry name" value="ATPase_AAA_core"/>
</dbReference>
<dbReference type="PANTHER" id="PTHR32182:SF22">
    <property type="entry name" value="ATP-DEPENDENT ENDONUCLEASE, OLD FAMILY-RELATED"/>
    <property type="match status" value="1"/>
</dbReference>
<comment type="caution">
    <text evidence="2">The sequence shown here is derived from an EMBL/GenBank/DDBJ whole genome shotgun (WGS) entry which is preliminary data.</text>
</comment>
<protein>
    <submittedName>
        <fullName evidence="2">SMC domain protein</fullName>
    </submittedName>
</protein>
<evidence type="ECO:0000313" key="3">
    <source>
        <dbReference type="Proteomes" id="UP000006250"/>
    </source>
</evidence>
<dbReference type="EMBL" id="AECZ01000002">
    <property type="protein sequence ID" value="EFL52899.1"/>
    <property type="molecule type" value="Genomic_DNA"/>
</dbReference>
<gene>
    <name evidence="2" type="ORF">DesfrDRAFT_0529</name>
</gene>
<dbReference type="GO" id="GO:0006302">
    <property type="term" value="P:double-strand break repair"/>
    <property type="evidence" value="ECO:0007669"/>
    <property type="project" value="TreeGrafter"/>
</dbReference>
<dbReference type="Gene3D" id="3.40.50.300">
    <property type="entry name" value="P-loop containing nucleotide triphosphate hydrolases"/>
    <property type="match status" value="1"/>
</dbReference>
<dbReference type="AlphaFoldDB" id="E1JSD0"/>
<dbReference type="OrthoDB" id="127554at2"/>
<evidence type="ECO:0000259" key="1">
    <source>
        <dbReference type="Pfam" id="PF13304"/>
    </source>
</evidence>
<dbReference type="RefSeq" id="WP_005990818.1">
    <property type="nucleotide sequence ID" value="NZ_AECZ01000002.1"/>
</dbReference>
<dbReference type="GO" id="GO:0016887">
    <property type="term" value="F:ATP hydrolysis activity"/>
    <property type="evidence" value="ECO:0007669"/>
    <property type="project" value="InterPro"/>
</dbReference>
<dbReference type="Pfam" id="PF13304">
    <property type="entry name" value="AAA_21"/>
    <property type="match status" value="1"/>
</dbReference>
<proteinExistence type="predicted"/>
<evidence type="ECO:0000313" key="2">
    <source>
        <dbReference type="EMBL" id="EFL52899.1"/>
    </source>
</evidence>
<dbReference type="PIRSF" id="PIRSF029347">
    <property type="entry name" value="RecF"/>
    <property type="match status" value="1"/>
</dbReference>
<accession>E1JSD0</accession>